<evidence type="ECO:0000259" key="1">
    <source>
        <dbReference type="Pfam" id="PF00117"/>
    </source>
</evidence>
<accession>A0A2T0LKS8</accession>
<dbReference type="GO" id="GO:0016740">
    <property type="term" value="F:transferase activity"/>
    <property type="evidence" value="ECO:0007669"/>
    <property type="project" value="UniProtKB-KW"/>
</dbReference>
<keyword evidence="2" id="KW-0808">Transferase</keyword>
<comment type="caution">
    <text evidence="2">The sequence shown here is derived from an EMBL/GenBank/DDBJ whole genome shotgun (WGS) entry which is preliminary data.</text>
</comment>
<reference evidence="2 3" key="1">
    <citation type="submission" date="2018-03" db="EMBL/GenBank/DDBJ databases">
        <title>Genomic Encyclopedia of Type Strains, Phase III (KMG-III): the genomes of soil and plant-associated and newly described type strains.</title>
        <authorList>
            <person name="Whitman W."/>
        </authorList>
    </citation>
    <scope>NUCLEOTIDE SEQUENCE [LARGE SCALE GENOMIC DNA]</scope>
    <source>
        <strain evidence="2 3">CGMCC 4.7125</strain>
    </source>
</reference>
<feature type="domain" description="Glutamine amidotransferase" evidence="1">
    <location>
        <begin position="45"/>
        <end position="186"/>
    </location>
</feature>
<evidence type="ECO:0000313" key="3">
    <source>
        <dbReference type="Proteomes" id="UP000238362"/>
    </source>
</evidence>
<keyword evidence="3" id="KW-1185">Reference proteome</keyword>
<gene>
    <name evidence="2" type="ORF">B0I33_1143</name>
</gene>
<evidence type="ECO:0000313" key="2">
    <source>
        <dbReference type="EMBL" id="PRX43546.1"/>
    </source>
</evidence>
<protein>
    <submittedName>
        <fullName evidence="2">GMP synthase-like glutamine amidotransferase</fullName>
    </submittedName>
</protein>
<sequence length="251" mass="26705">MSIARLLAIQPDPSDPLGPLGDWLTEAGAELDVRQPPGDQLPDGLDRYDGVVCLGGGMGAEDDREHPWLADVRKLLGRAAGTATPTLAICLGAQLLAVATGGRVARGSAGPEVGPALVAKKDAAWKDPLCADLPLMQDVLQFHQDVIEQLPGGAELLASAPKYPHQAFRIGRCAYGVQFHIETTPEVVRTWAANAPGIAASAREDALTEERLASVHTDLEETWRPFAHRFVRLAAGDLDPAAYHPRTLPLA</sequence>
<keyword evidence="2" id="KW-0315">Glutamine amidotransferase</keyword>
<dbReference type="InterPro" id="IPR044992">
    <property type="entry name" value="ChyE-like"/>
</dbReference>
<organism evidence="2 3">
    <name type="scientific">Prauserella shujinwangii</name>
    <dbReference type="NCBI Taxonomy" id="1453103"/>
    <lineage>
        <taxon>Bacteria</taxon>
        <taxon>Bacillati</taxon>
        <taxon>Actinomycetota</taxon>
        <taxon>Actinomycetes</taxon>
        <taxon>Pseudonocardiales</taxon>
        <taxon>Pseudonocardiaceae</taxon>
        <taxon>Prauserella</taxon>
    </lineage>
</organism>
<dbReference type="InterPro" id="IPR017926">
    <property type="entry name" value="GATASE"/>
</dbReference>
<dbReference type="Pfam" id="PF00117">
    <property type="entry name" value="GATase"/>
    <property type="match status" value="1"/>
</dbReference>
<dbReference type="AlphaFoldDB" id="A0A2T0LKS8"/>
<dbReference type="CDD" id="cd01741">
    <property type="entry name" value="GATase1_1"/>
    <property type="match status" value="1"/>
</dbReference>
<dbReference type="SUPFAM" id="SSF52317">
    <property type="entry name" value="Class I glutamine amidotransferase-like"/>
    <property type="match status" value="1"/>
</dbReference>
<name>A0A2T0LKS8_9PSEU</name>
<dbReference type="GO" id="GO:0005829">
    <property type="term" value="C:cytosol"/>
    <property type="evidence" value="ECO:0007669"/>
    <property type="project" value="TreeGrafter"/>
</dbReference>
<dbReference type="InterPro" id="IPR029062">
    <property type="entry name" value="Class_I_gatase-like"/>
</dbReference>
<dbReference type="Proteomes" id="UP000238362">
    <property type="component" value="Unassembled WGS sequence"/>
</dbReference>
<dbReference type="EMBL" id="PVNH01000014">
    <property type="protein sequence ID" value="PRX43546.1"/>
    <property type="molecule type" value="Genomic_DNA"/>
</dbReference>
<dbReference type="PANTHER" id="PTHR42695:SF5">
    <property type="entry name" value="GLUTAMINE AMIDOTRANSFERASE YLR126C-RELATED"/>
    <property type="match status" value="1"/>
</dbReference>
<proteinExistence type="predicted"/>
<dbReference type="PROSITE" id="PS51273">
    <property type="entry name" value="GATASE_TYPE_1"/>
    <property type="match status" value="1"/>
</dbReference>
<dbReference type="Gene3D" id="3.40.50.880">
    <property type="match status" value="1"/>
</dbReference>
<dbReference type="PANTHER" id="PTHR42695">
    <property type="entry name" value="GLUTAMINE AMIDOTRANSFERASE YLR126C-RELATED"/>
    <property type="match status" value="1"/>
</dbReference>